<gene>
    <name evidence="1" type="ORF">CES85_3249</name>
</gene>
<dbReference type="EMBL" id="CP022605">
    <property type="protein sequence ID" value="ASV87896.1"/>
    <property type="molecule type" value="Genomic_DNA"/>
</dbReference>
<name>A0A248UMN8_9HYPH</name>
<dbReference type="AlphaFoldDB" id="A0A248UMN8"/>
<evidence type="ECO:0000313" key="2">
    <source>
        <dbReference type="Proteomes" id="UP000215256"/>
    </source>
</evidence>
<dbReference type="KEGG" id="och:CES85_3249"/>
<proteinExistence type="predicted"/>
<sequence>MTGTIVAPGLANAERNPDIERYKTCELTVVYVDFDTSFQSTTIPFACLIQADCSVDPSMGQRK</sequence>
<keyword evidence="1" id="KW-0614">Plasmid</keyword>
<evidence type="ECO:0000313" key="1">
    <source>
        <dbReference type="EMBL" id="ASV87896.1"/>
    </source>
</evidence>
<accession>A0A248UMN8</accession>
<dbReference type="RefSeq" id="WP_095448402.1">
    <property type="nucleotide sequence ID" value="NZ_CP022605.1"/>
</dbReference>
<geneLocation type="plasmid" evidence="1 2">
    <name>unnamed1</name>
</geneLocation>
<reference evidence="1 2" key="1">
    <citation type="submission" date="2017-07" db="EMBL/GenBank/DDBJ databases">
        <title>Phylogenetic study on the rhizospheric bacterium Ochrobactrum sp. A44.</title>
        <authorList>
            <person name="Krzyzanowska D.M."/>
            <person name="Ossowicki A."/>
            <person name="Rajewska M."/>
            <person name="Maciag T."/>
            <person name="Kaczynski Z."/>
            <person name="Czerwicka M."/>
            <person name="Jafra S."/>
        </authorList>
    </citation>
    <scope>NUCLEOTIDE SEQUENCE [LARGE SCALE GENOMIC DNA]</scope>
    <source>
        <strain evidence="1 2">A44</strain>
        <plasmid evidence="1 2">unnamed1</plasmid>
    </source>
</reference>
<protein>
    <submittedName>
        <fullName evidence="1">Uncharacterized protein</fullName>
    </submittedName>
</protein>
<dbReference type="Proteomes" id="UP000215256">
    <property type="component" value="Plasmid unnamed1"/>
</dbReference>
<organism evidence="1 2">
    <name type="scientific">Ochrobactrum quorumnocens</name>
    <dbReference type="NCBI Taxonomy" id="271865"/>
    <lineage>
        <taxon>Bacteria</taxon>
        <taxon>Pseudomonadati</taxon>
        <taxon>Pseudomonadota</taxon>
        <taxon>Alphaproteobacteria</taxon>
        <taxon>Hyphomicrobiales</taxon>
        <taxon>Brucellaceae</taxon>
        <taxon>Brucella/Ochrobactrum group</taxon>
        <taxon>Ochrobactrum</taxon>
    </lineage>
</organism>